<dbReference type="Proteomes" id="UP000185678">
    <property type="component" value="Unassembled WGS sequence"/>
</dbReference>
<dbReference type="Pfam" id="PF01584">
    <property type="entry name" value="CheW"/>
    <property type="match status" value="1"/>
</dbReference>
<dbReference type="PANTHER" id="PTHR22617:SF23">
    <property type="entry name" value="CHEMOTAXIS PROTEIN CHEW"/>
    <property type="match status" value="1"/>
</dbReference>
<dbReference type="Gene3D" id="2.30.30.40">
    <property type="entry name" value="SH3 Domains"/>
    <property type="match status" value="1"/>
</dbReference>
<dbReference type="GO" id="GO:0006935">
    <property type="term" value="P:chemotaxis"/>
    <property type="evidence" value="ECO:0007669"/>
    <property type="project" value="InterPro"/>
</dbReference>
<reference evidence="2 3" key="1">
    <citation type="submission" date="2017-01" db="EMBL/GenBank/DDBJ databases">
        <authorList>
            <person name="Mah S.A."/>
            <person name="Swanson W.J."/>
            <person name="Moy G.W."/>
            <person name="Vacquier V.D."/>
        </authorList>
    </citation>
    <scope>NUCLEOTIDE SEQUENCE [LARGE SCALE GENOMIC DNA]</scope>
    <source>
        <strain evidence="2 3">DSM 11589</strain>
    </source>
</reference>
<dbReference type="GO" id="GO:0007165">
    <property type="term" value="P:signal transduction"/>
    <property type="evidence" value="ECO:0007669"/>
    <property type="project" value="InterPro"/>
</dbReference>
<proteinExistence type="predicted"/>
<dbReference type="PANTHER" id="PTHR22617">
    <property type="entry name" value="CHEMOTAXIS SENSOR HISTIDINE KINASE-RELATED"/>
    <property type="match status" value="1"/>
</dbReference>
<dbReference type="EMBL" id="FTOA01000007">
    <property type="protein sequence ID" value="SIT11831.1"/>
    <property type="molecule type" value="Genomic_DNA"/>
</dbReference>
<evidence type="ECO:0000313" key="3">
    <source>
        <dbReference type="Proteomes" id="UP000185678"/>
    </source>
</evidence>
<protein>
    <submittedName>
        <fullName evidence="2">Purine-binding chemotaxis protein CheW</fullName>
    </submittedName>
</protein>
<dbReference type="SUPFAM" id="SSF50341">
    <property type="entry name" value="CheW-like"/>
    <property type="match status" value="1"/>
</dbReference>
<evidence type="ECO:0000259" key="1">
    <source>
        <dbReference type="PROSITE" id="PS50851"/>
    </source>
</evidence>
<dbReference type="SMART" id="SM00260">
    <property type="entry name" value="CheW"/>
    <property type="match status" value="1"/>
</dbReference>
<feature type="domain" description="CheW-like" evidence="1">
    <location>
        <begin position="26"/>
        <end position="166"/>
    </location>
</feature>
<dbReference type="InterPro" id="IPR002545">
    <property type="entry name" value="CheW-lke_dom"/>
</dbReference>
<dbReference type="AlphaFoldDB" id="A0A1N7PMP3"/>
<dbReference type="GO" id="GO:0005829">
    <property type="term" value="C:cytosol"/>
    <property type="evidence" value="ECO:0007669"/>
    <property type="project" value="TreeGrafter"/>
</dbReference>
<name>A0A1N7PMP3_9PROT</name>
<dbReference type="PROSITE" id="PS50851">
    <property type="entry name" value="CHEW"/>
    <property type="match status" value="1"/>
</dbReference>
<gene>
    <name evidence="2" type="ORF">SAMN05421779_10796</name>
</gene>
<dbReference type="RefSeq" id="WP_245821520.1">
    <property type="nucleotide sequence ID" value="NZ_FTOA01000007.1"/>
</dbReference>
<dbReference type="STRING" id="80876.SAMN05421779_10796"/>
<dbReference type="InterPro" id="IPR036061">
    <property type="entry name" value="CheW-like_dom_sf"/>
</dbReference>
<dbReference type="CDD" id="cd00732">
    <property type="entry name" value="CheW"/>
    <property type="match status" value="1"/>
</dbReference>
<evidence type="ECO:0000313" key="2">
    <source>
        <dbReference type="EMBL" id="SIT11831.1"/>
    </source>
</evidence>
<dbReference type="Gene3D" id="2.40.50.180">
    <property type="entry name" value="CheA-289, Domain 4"/>
    <property type="match status" value="1"/>
</dbReference>
<keyword evidence="3" id="KW-1185">Reference proteome</keyword>
<sequence length="181" mass="19533">MADTLFTPFFNDGIPTTDDDTPSGPMQQYVSFTVGGSEFAVDILAIREFKRWTETTPLPNTPPYVRGVINLRGVVVPIYDLRARFGQGPTQPTATHVIMMVAVSERTVGLLVDAVDDVLTVPQSALSAVPETDSTASHPFLQAVLTIDERMIAVLGLERLFSGEVVPPLPLGPSPVSRQSP</sequence>
<accession>A0A1N7PMP3</accession>
<organism evidence="2 3">
    <name type="scientific">Insolitispirillum peregrinum</name>
    <dbReference type="NCBI Taxonomy" id="80876"/>
    <lineage>
        <taxon>Bacteria</taxon>
        <taxon>Pseudomonadati</taxon>
        <taxon>Pseudomonadota</taxon>
        <taxon>Alphaproteobacteria</taxon>
        <taxon>Rhodospirillales</taxon>
        <taxon>Novispirillaceae</taxon>
        <taxon>Insolitispirillum</taxon>
    </lineage>
</organism>
<dbReference type="InterPro" id="IPR039315">
    <property type="entry name" value="CheW"/>
</dbReference>